<keyword evidence="1" id="KW-1133">Transmembrane helix</keyword>
<evidence type="ECO:0000256" key="1">
    <source>
        <dbReference type="SAM" id="Phobius"/>
    </source>
</evidence>
<proteinExistence type="predicted"/>
<feature type="transmembrane region" description="Helical" evidence="1">
    <location>
        <begin position="89"/>
        <end position="109"/>
    </location>
</feature>
<evidence type="ECO:0000313" key="3">
    <source>
        <dbReference type="Proteomes" id="UP000462363"/>
    </source>
</evidence>
<keyword evidence="1" id="KW-0472">Membrane</keyword>
<dbReference type="Proteomes" id="UP000462363">
    <property type="component" value="Unassembled WGS sequence"/>
</dbReference>
<protein>
    <submittedName>
        <fullName evidence="2">Sporulation protein YqfD</fullName>
    </submittedName>
</protein>
<evidence type="ECO:0000313" key="2">
    <source>
        <dbReference type="EMBL" id="MSS40435.1"/>
    </source>
</evidence>
<organism evidence="2 3">
    <name type="scientific">Clostridium scindens (strain JCM 10418 / VPI 12708)</name>
    <dbReference type="NCBI Taxonomy" id="29347"/>
    <lineage>
        <taxon>Bacteria</taxon>
        <taxon>Bacillati</taxon>
        <taxon>Bacillota</taxon>
        <taxon>Clostridia</taxon>
        <taxon>Lachnospirales</taxon>
        <taxon>Lachnospiraceae</taxon>
    </lineage>
</organism>
<dbReference type="RefSeq" id="WP_004606142.1">
    <property type="nucleotide sequence ID" value="NZ_AP024846.1"/>
</dbReference>
<dbReference type="EMBL" id="VUMB01000015">
    <property type="protein sequence ID" value="MSS40435.1"/>
    <property type="molecule type" value="Genomic_DNA"/>
</dbReference>
<name>A0A844FBN5_CLOSV</name>
<keyword evidence="1" id="KW-0812">Transmembrane</keyword>
<comment type="caution">
    <text evidence="2">The sequence shown here is derived from an EMBL/GenBank/DDBJ whole genome shotgun (WGS) entry which is preliminary data.</text>
</comment>
<reference evidence="2 3" key="1">
    <citation type="submission" date="2019-08" db="EMBL/GenBank/DDBJ databases">
        <title>In-depth cultivation of the pig gut microbiome towards novel bacterial diversity and tailored functional studies.</title>
        <authorList>
            <person name="Wylensek D."/>
            <person name="Hitch T.C.A."/>
            <person name="Clavel T."/>
        </authorList>
    </citation>
    <scope>NUCLEOTIDE SEQUENCE [LARGE SCALE GENOMIC DNA]</scope>
    <source>
        <strain evidence="2 3">BL-389-WT-3D</strain>
    </source>
</reference>
<dbReference type="GeneID" id="62697140"/>
<dbReference type="AlphaFoldDB" id="A0A844FBN5"/>
<sequence length="421" mass="48523">MLLKIIRYIKGYIRIRVIGYSAERFLNACSHKGIFLWGLKPVGGAYEMNITIKGFRQLKPIIRKTGTKVVIVRRFGLPFFLHKYRKRKLFFGGAFLFVVMIIAMSRFIWNIDITGNQSRTDESILEFLGSKNVEDGMPKSDVDCARIVKDIRKEYDDIIWVSASIKGTRLIIQVKENEDSLPVVNKTEEEKEQEARENATDIVADQECVITDIVPRKGIAMVKEGDQVKKGDILISGQVPVNNDAGETIAYQYHESDADIRGQTAIAYEDSQEVVYLEKEYLDVQKEEYYIRVGDRFLRLATIKNQYEEWEMHSKERQLRIGKNFYLPVSYGIRTANPYRSEEKKHTKKELQQILSLRFKRYLADLEKKGVEIIENSVKIYTGPEKAEAKGTLTVIMPIGMQAPSQLLEIPLKEEQEETGE</sequence>
<gene>
    <name evidence="2" type="ORF">FYJ37_08730</name>
</gene>
<accession>A0A844FBN5</accession>
<dbReference type="InterPro" id="IPR010690">
    <property type="entry name" value="YqfD"/>
</dbReference>
<dbReference type="Pfam" id="PF06898">
    <property type="entry name" value="YqfD"/>
    <property type="match status" value="1"/>
</dbReference>